<dbReference type="InterPro" id="IPR002885">
    <property type="entry name" value="PPR_rpt"/>
</dbReference>
<dbReference type="NCBIfam" id="TIGR00756">
    <property type="entry name" value="PPR"/>
    <property type="match status" value="2"/>
</dbReference>
<feature type="repeat" description="PPR" evidence="3">
    <location>
        <begin position="151"/>
        <end position="185"/>
    </location>
</feature>
<keyword evidence="2" id="KW-0677">Repeat</keyword>
<dbReference type="InterPro" id="IPR011990">
    <property type="entry name" value="TPR-like_helical_dom_sf"/>
</dbReference>
<dbReference type="Pfam" id="PF13041">
    <property type="entry name" value="PPR_2"/>
    <property type="match status" value="1"/>
</dbReference>
<accession>A0A7J0ERX2</accession>
<evidence type="ECO:0000256" key="3">
    <source>
        <dbReference type="PROSITE-ProRule" id="PRU00708"/>
    </source>
</evidence>
<evidence type="ECO:0000256" key="2">
    <source>
        <dbReference type="ARBA" id="ARBA00022737"/>
    </source>
</evidence>
<evidence type="ECO:0000313" key="6">
    <source>
        <dbReference type="Proteomes" id="UP000585474"/>
    </source>
</evidence>
<reference evidence="5 6" key="1">
    <citation type="submission" date="2019-07" db="EMBL/GenBank/DDBJ databases">
        <title>De Novo Assembly of kiwifruit Actinidia rufa.</title>
        <authorList>
            <person name="Sugita-Konishi S."/>
            <person name="Sato K."/>
            <person name="Mori E."/>
            <person name="Abe Y."/>
            <person name="Kisaki G."/>
            <person name="Hamano K."/>
            <person name="Suezawa K."/>
            <person name="Otani M."/>
            <person name="Fukuda T."/>
            <person name="Manabe T."/>
            <person name="Gomi K."/>
            <person name="Tabuchi M."/>
            <person name="Akimitsu K."/>
            <person name="Kataoka I."/>
        </authorList>
    </citation>
    <scope>NUCLEOTIDE SEQUENCE [LARGE SCALE GENOMIC DNA]</scope>
    <source>
        <strain evidence="6">cv. Fuchu</strain>
    </source>
</reference>
<feature type="repeat" description="PPR" evidence="3">
    <location>
        <begin position="186"/>
        <end position="223"/>
    </location>
</feature>
<keyword evidence="6" id="KW-1185">Reference proteome</keyword>
<comment type="caution">
    <text evidence="5">The sequence shown here is derived from an EMBL/GenBank/DDBJ whole genome shotgun (WGS) entry which is preliminary data.</text>
</comment>
<dbReference type="OrthoDB" id="185373at2759"/>
<dbReference type="PANTHER" id="PTHR47941">
    <property type="entry name" value="PENTATRICOPEPTIDE REPEAT-CONTAINING PROTEIN 3, MITOCHONDRIAL"/>
    <property type="match status" value="1"/>
</dbReference>
<dbReference type="EMBL" id="BJWL01000006">
    <property type="protein sequence ID" value="GFY89228.1"/>
    <property type="molecule type" value="Genomic_DNA"/>
</dbReference>
<sequence>MAATSIARSLIFSHLSPSLSLYHRLFHSSRSHFHISPPLLSVKTIALPLYQRFLTPSVKSFCSNSETVNTPKRNLKLVNFSLSDSDSDSDDQTAKTTAAEVDKSKMPPPYDPFSKKNAISEPEDPKKPARGLTHEALELFAQIKDKGQMPDVVAHTAVIEAYANAGQAKEALKVYRRMLASGVMPNAYTYTVLIKGLAGSGEGKMVEEARRCVAEMVGKGMRPNVGAYVAVLEGWRGRGGGGGEGVCGGDGEEGFVAEEKAVREVVREKRGPVVRSVMDMLFDK</sequence>
<comment type="similarity">
    <text evidence="1">Belongs to the PPR family. P subfamily.</text>
</comment>
<organism evidence="5 6">
    <name type="scientific">Actinidia rufa</name>
    <dbReference type="NCBI Taxonomy" id="165716"/>
    <lineage>
        <taxon>Eukaryota</taxon>
        <taxon>Viridiplantae</taxon>
        <taxon>Streptophyta</taxon>
        <taxon>Embryophyta</taxon>
        <taxon>Tracheophyta</taxon>
        <taxon>Spermatophyta</taxon>
        <taxon>Magnoliopsida</taxon>
        <taxon>eudicotyledons</taxon>
        <taxon>Gunneridae</taxon>
        <taxon>Pentapetalae</taxon>
        <taxon>asterids</taxon>
        <taxon>Ericales</taxon>
        <taxon>Actinidiaceae</taxon>
        <taxon>Actinidia</taxon>
    </lineage>
</organism>
<dbReference type="PROSITE" id="PS51375">
    <property type="entry name" value="PPR"/>
    <property type="match status" value="2"/>
</dbReference>
<protein>
    <submittedName>
        <fullName evidence="5">Tetratricopeptide repeat (TPR)-like superfamily protein</fullName>
    </submittedName>
</protein>
<dbReference type="Proteomes" id="UP000585474">
    <property type="component" value="Unassembled WGS sequence"/>
</dbReference>
<dbReference type="AlphaFoldDB" id="A0A7J0ERX2"/>
<evidence type="ECO:0000256" key="1">
    <source>
        <dbReference type="ARBA" id="ARBA00007626"/>
    </source>
</evidence>
<evidence type="ECO:0000313" key="5">
    <source>
        <dbReference type="EMBL" id="GFY89228.1"/>
    </source>
</evidence>
<feature type="region of interest" description="Disordered" evidence="4">
    <location>
        <begin position="82"/>
        <end position="129"/>
    </location>
</feature>
<gene>
    <name evidence="5" type="ORF">Acr_06g0011680</name>
</gene>
<dbReference type="Gene3D" id="1.25.40.10">
    <property type="entry name" value="Tetratricopeptide repeat domain"/>
    <property type="match status" value="1"/>
</dbReference>
<evidence type="ECO:0000256" key="4">
    <source>
        <dbReference type="SAM" id="MobiDB-lite"/>
    </source>
</evidence>
<proteinExistence type="inferred from homology"/>
<name>A0A7J0ERX2_9ERIC</name>